<dbReference type="Proteomes" id="UP000187209">
    <property type="component" value="Unassembled WGS sequence"/>
</dbReference>
<proteinExistence type="predicted"/>
<name>A0A1R2B2B6_9CILI</name>
<keyword evidence="1" id="KW-0812">Transmembrane</keyword>
<dbReference type="AlphaFoldDB" id="A0A1R2B2B6"/>
<feature type="transmembrane region" description="Helical" evidence="1">
    <location>
        <begin position="129"/>
        <end position="148"/>
    </location>
</feature>
<keyword evidence="1" id="KW-1133">Transmembrane helix</keyword>
<evidence type="ECO:0000256" key="1">
    <source>
        <dbReference type="SAM" id="Phobius"/>
    </source>
</evidence>
<reference evidence="2 3" key="1">
    <citation type="submission" date="2016-11" db="EMBL/GenBank/DDBJ databases">
        <title>The macronuclear genome of Stentor coeruleus: a giant cell with tiny introns.</title>
        <authorList>
            <person name="Slabodnick M."/>
            <person name="Ruby J.G."/>
            <person name="Reiff S.B."/>
            <person name="Swart E.C."/>
            <person name="Gosai S."/>
            <person name="Prabakaran S."/>
            <person name="Witkowska E."/>
            <person name="Larue G.E."/>
            <person name="Fisher S."/>
            <person name="Freeman R.M."/>
            <person name="Gunawardena J."/>
            <person name="Chu W."/>
            <person name="Stover N.A."/>
            <person name="Gregory B.D."/>
            <person name="Nowacki M."/>
            <person name="Derisi J."/>
            <person name="Roy S.W."/>
            <person name="Marshall W.F."/>
            <person name="Sood P."/>
        </authorList>
    </citation>
    <scope>NUCLEOTIDE SEQUENCE [LARGE SCALE GENOMIC DNA]</scope>
    <source>
        <strain evidence="2">WM001</strain>
    </source>
</reference>
<evidence type="ECO:0000313" key="2">
    <source>
        <dbReference type="EMBL" id="OMJ70924.1"/>
    </source>
</evidence>
<feature type="transmembrane region" description="Helical" evidence="1">
    <location>
        <begin position="187"/>
        <end position="206"/>
    </location>
</feature>
<dbReference type="EMBL" id="MPUH01001041">
    <property type="protein sequence ID" value="OMJ70924.1"/>
    <property type="molecule type" value="Genomic_DNA"/>
</dbReference>
<sequence length="326" mass="36519">MVPGHFIYCGLCVFGSLLQEFSQYRNSTLTEIPHSPSFFQKPSILLLIFLSGLALDLYSLVYLPFLTFILLSSTHIVFFKYFYIADHDLSLSFHEKFGTLCILLSSGIAASSCGTQNSSQTMFLDSNFFIYGISSIFILLTISRLEFFRNIILLEASIPANISVFAVGLLKISLVLIVNYVGDGWEIAIVLYAFVGIGFFTMNSSIIKTLNKKHDTIVVFGAFQMWVLLFGFLAGLGFFYNETSYNAIRVTYCVLSGVIGEIGLTFLIYQQIGSLKNMTLSKNKPSEEEFALNGDPHSLELNIDEENLMDADIIDEDLLIKTIRNI</sequence>
<evidence type="ECO:0000313" key="3">
    <source>
        <dbReference type="Proteomes" id="UP000187209"/>
    </source>
</evidence>
<accession>A0A1R2B2B6</accession>
<keyword evidence="1" id="KW-0472">Membrane</keyword>
<keyword evidence="3" id="KW-1185">Reference proteome</keyword>
<organism evidence="2 3">
    <name type="scientific">Stentor coeruleus</name>
    <dbReference type="NCBI Taxonomy" id="5963"/>
    <lineage>
        <taxon>Eukaryota</taxon>
        <taxon>Sar</taxon>
        <taxon>Alveolata</taxon>
        <taxon>Ciliophora</taxon>
        <taxon>Postciliodesmatophora</taxon>
        <taxon>Heterotrichea</taxon>
        <taxon>Heterotrichida</taxon>
        <taxon>Stentoridae</taxon>
        <taxon>Stentor</taxon>
    </lineage>
</organism>
<protein>
    <submittedName>
        <fullName evidence="2">Uncharacterized protein</fullName>
    </submittedName>
</protein>
<feature type="transmembrane region" description="Helical" evidence="1">
    <location>
        <begin position="68"/>
        <end position="85"/>
    </location>
</feature>
<feature type="transmembrane region" description="Helical" evidence="1">
    <location>
        <begin position="160"/>
        <end position="181"/>
    </location>
</feature>
<feature type="transmembrane region" description="Helical" evidence="1">
    <location>
        <begin position="218"/>
        <end position="240"/>
    </location>
</feature>
<comment type="caution">
    <text evidence="2">The sequence shown here is derived from an EMBL/GenBank/DDBJ whole genome shotgun (WGS) entry which is preliminary data.</text>
</comment>
<feature type="transmembrane region" description="Helical" evidence="1">
    <location>
        <begin position="246"/>
        <end position="269"/>
    </location>
</feature>
<gene>
    <name evidence="2" type="ORF">SteCoe_30991</name>
</gene>